<reference evidence="4 5" key="1">
    <citation type="submission" date="2015-04" db="EMBL/GenBank/DDBJ databases">
        <title>The draft genome sequence of Erythrobacr gangjinensis K7-2.</title>
        <authorList>
            <person name="Zhuang L."/>
            <person name="Liu Y."/>
            <person name="Shao Z."/>
        </authorList>
    </citation>
    <scope>NUCLEOTIDE SEQUENCE [LARGE SCALE GENOMIC DNA]</scope>
    <source>
        <strain evidence="4 5">K7-2</strain>
    </source>
</reference>
<accession>A0A0G9MSG6</accession>
<proteinExistence type="predicted"/>
<dbReference type="Proteomes" id="UP000053070">
    <property type="component" value="Unassembled WGS sequence"/>
</dbReference>
<evidence type="ECO:0000256" key="2">
    <source>
        <dbReference type="SAM" id="SignalP"/>
    </source>
</evidence>
<dbReference type="Pfam" id="PF07589">
    <property type="entry name" value="PEP-CTERM"/>
    <property type="match status" value="1"/>
</dbReference>
<comment type="caution">
    <text evidence="4">The sequence shown here is derived from an EMBL/GenBank/DDBJ whole genome shotgun (WGS) entry which is preliminary data.</text>
</comment>
<dbReference type="InterPro" id="IPR013424">
    <property type="entry name" value="Ice-binding_C"/>
</dbReference>
<sequence>MKNIAFGLAGFAAATLSTPAVADPITLGSGDIGDSFTIDFDGFSGDSSSTVDGLSSSITFTLEEIVNNAYTFSYLVENTTDGGVTSNISSFAFNVDPDITDAAISGAYSFAFVADGRGNDPTYPNQIGNVDVCFKSASSGSCSNSGGVSEGNSGSGLLSLFFDPDAPTSITLSDFFVRYQGITGAGGVTSASGQSTTSSSTSGTQVPAPGMIGLLGLGLLGLGAMRRRRRNDEEFAGARPAFA</sequence>
<feature type="domain" description="Ice-binding protein C-terminal" evidence="3">
    <location>
        <begin position="205"/>
        <end position="227"/>
    </location>
</feature>
<protein>
    <recommendedName>
        <fullName evidence="3">Ice-binding protein C-terminal domain-containing protein</fullName>
    </recommendedName>
</protein>
<name>A0A0G9MSG6_9SPHN</name>
<feature type="region of interest" description="Disordered" evidence="1">
    <location>
        <begin position="188"/>
        <end position="207"/>
    </location>
</feature>
<gene>
    <name evidence="4" type="ORF">AAW01_02300</name>
</gene>
<feature type="signal peptide" evidence="2">
    <location>
        <begin position="1"/>
        <end position="22"/>
    </location>
</feature>
<dbReference type="PATRIC" id="fig|502682.8.peg.470"/>
<feature type="compositionally biased region" description="Low complexity" evidence="1">
    <location>
        <begin position="188"/>
        <end position="206"/>
    </location>
</feature>
<organism evidence="4 5">
    <name type="scientific">Aurantiacibacter gangjinensis</name>
    <dbReference type="NCBI Taxonomy" id="502682"/>
    <lineage>
        <taxon>Bacteria</taxon>
        <taxon>Pseudomonadati</taxon>
        <taxon>Pseudomonadota</taxon>
        <taxon>Alphaproteobacteria</taxon>
        <taxon>Sphingomonadales</taxon>
        <taxon>Erythrobacteraceae</taxon>
        <taxon>Aurantiacibacter</taxon>
    </lineage>
</organism>
<dbReference type="EMBL" id="LBHC01000001">
    <property type="protein sequence ID" value="KLE33620.1"/>
    <property type="molecule type" value="Genomic_DNA"/>
</dbReference>
<dbReference type="NCBIfam" id="TIGR02595">
    <property type="entry name" value="PEP_CTERM"/>
    <property type="match status" value="1"/>
</dbReference>
<dbReference type="NCBIfam" id="NF033947">
    <property type="entry name" value="PEP-cistern"/>
    <property type="match status" value="1"/>
</dbReference>
<keyword evidence="2" id="KW-0732">Signal</keyword>
<evidence type="ECO:0000256" key="1">
    <source>
        <dbReference type="SAM" id="MobiDB-lite"/>
    </source>
</evidence>
<evidence type="ECO:0000313" key="5">
    <source>
        <dbReference type="Proteomes" id="UP000053070"/>
    </source>
</evidence>
<dbReference type="AlphaFoldDB" id="A0A0G9MSG6"/>
<keyword evidence="5" id="KW-1185">Reference proteome</keyword>
<evidence type="ECO:0000313" key="4">
    <source>
        <dbReference type="EMBL" id="KLE33620.1"/>
    </source>
</evidence>
<feature type="chain" id="PRO_5002579944" description="Ice-binding protein C-terminal domain-containing protein" evidence="2">
    <location>
        <begin position="23"/>
        <end position="243"/>
    </location>
</feature>
<dbReference type="OrthoDB" id="7504626at2"/>
<evidence type="ECO:0000259" key="3">
    <source>
        <dbReference type="Pfam" id="PF07589"/>
    </source>
</evidence>